<dbReference type="PANTHER" id="PTHR37291">
    <property type="entry name" value="5-METHYLCYTOSINE-SPECIFIC RESTRICTION ENZYME B"/>
    <property type="match status" value="1"/>
</dbReference>
<comment type="caution">
    <text evidence="2">The sequence shown here is derived from an EMBL/GenBank/DDBJ whole genome shotgun (WGS) entry which is preliminary data.</text>
</comment>
<evidence type="ECO:0000259" key="1">
    <source>
        <dbReference type="Pfam" id="PF07728"/>
    </source>
</evidence>
<gene>
    <name evidence="2" type="ORF">A2W05_08745</name>
</gene>
<organism evidence="2 3">
    <name type="scientific">Candidatus Schekmanbacteria bacterium RBG_16_38_10</name>
    <dbReference type="NCBI Taxonomy" id="1817879"/>
    <lineage>
        <taxon>Bacteria</taxon>
        <taxon>Candidatus Schekmaniibacteriota</taxon>
    </lineage>
</organism>
<dbReference type="Proteomes" id="UP000178797">
    <property type="component" value="Unassembled WGS sequence"/>
</dbReference>
<evidence type="ECO:0000313" key="3">
    <source>
        <dbReference type="Proteomes" id="UP000178797"/>
    </source>
</evidence>
<name>A0A1F7RP08_9BACT</name>
<feature type="domain" description="ATPase dynein-related AAA" evidence="1">
    <location>
        <begin position="169"/>
        <end position="305"/>
    </location>
</feature>
<evidence type="ECO:0000313" key="2">
    <source>
        <dbReference type="EMBL" id="OGL42637.1"/>
    </source>
</evidence>
<dbReference type="PANTHER" id="PTHR37291:SF1">
    <property type="entry name" value="TYPE IV METHYL-DIRECTED RESTRICTION ENZYME ECOKMCRB SUBUNIT"/>
    <property type="match status" value="1"/>
</dbReference>
<reference evidence="2 3" key="1">
    <citation type="journal article" date="2016" name="Nat. Commun.">
        <title>Thousands of microbial genomes shed light on interconnected biogeochemical processes in an aquifer system.</title>
        <authorList>
            <person name="Anantharaman K."/>
            <person name="Brown C.T."/>
            <person name="Hug L.A."/>
            <person name="Sharon I."/>
            <person name="Castelle C.J."/>
            <person name="Probst A.J."/>
            <person name="Thomas B.C."/>
            <person name="Singh A."/>
            <person name="Wilkins M.J."/>
            <person name="Karaoz U."/>
            <person name="Brodie E.L."/>
            <person name="Williams K.H."/>
            <person name="Hubbard S.S."/>
            <person name="Banfield J.F."/>
        </authorList>
    </citation>
    <scope>NUCLEOTIDE SEQUENCE [LARGE SCALE GENOMIC DNA]</scope>
</reference>
<accession>A0A1F7RP08</accession>
<dbReference type="Gene3D" id="3.40.50.300">
    <property type="entry name" value="P-loop containing nucleotide triphosphate hydrolases"/>
    <property type="match status" value="1"/>
</dbReference>
<dbReference type="EMBL" id="MGDE01000264">
    <property type="protein sequence ID" value="OGL42637.1"/>
    <property type="molecule type" value="Genomic_DNA"/>
</dbReference>
<dbReference type="InterPro" id="IPR027417">
    <property type="entry name" value="P-loop_NTPase"/>
</dbReference>
<dbReference type="AlphaFoldDB" id="A0A1F7RP08"/>
<dbReference type="SUPFAM" id="SSF52540">
    <property type="entry name" value="P-loop containing nucleoside triphosphate hydrolases"/>
    <property type="match status" value="1"/>
</dbReference>
<protein>
    <recommendedName>
        <fullName evidence="1">ATPase dynein-related AAA domain-containing protein</fullName>
    </recommendedName>
</protein>
<dbReference type="Pfam" id="PF07728">
    <property type="entry name" value="AAA_5"/>
    <property type="match status" value="1"/>
</dbReference>
<sequence length="443" mass="51623">MTVLINILVKSTNLILYGPPGTGKTYNARKLLEAFLAEQLGAEETIEEYHVNVTRDLTWYEVIALSMYITDKNKQYKVAELFKLSPLNGYTAIKQSKNIKAALWAQLQIHTSPDSKTVKYSNRFGPFLFDKTETSEWILTVEGKLYLEQNYAELINKLLNPQLSTKEIKYFYQFITFHQSYSYEEFIEGLKPKSDEEDKTKVYYEVEDGIFKSFCRKAVNDSSSSNKYVFVIDEINRGNISKIFGELITLIEQDKRITPDNNEWTVTLPYSKEPFGVPGNLYIIGTMNTADRSIALLDIALRRRFKFYELMPDPALLEGKIIEGISLKELLKAINTKIEVLYDRDHQIGHSYLLNVSNIEDLKFTWYYEIIPLLQEYFYSDWLKIQEIIGTDFVRLTDTPDILKNNNLDFDTDKKGYKINRIDDNQEFIKALKNCYESNKQNI</sequence>
<dbReference type="GO" id="GO:0005524">
    <property type="term" value="F:ATP binding"/>
    <property type="evidence" value="ECO:0007669"/>
    <property type="project" value="InterPro"/>
</dbReference>
<dbReference type="GO" id="GO:0016887">
    <property type="term" value="F:ATP hydrolysis activity"/>
    <property type="evidence" value="ECO:0007669"/>
    <property type="project" value="InterPro"/>
</dbReference>
<dbReference type="InterPro" id="IPR011704">
    <property type="entry name" value="ATPase_dyneun-rel_AAA"/>
</dbReference>
<proteinExistence type="predicted"/>
<dbReference type="InterPro" id="IPR052934">
    <property type="entry name" value="Methyl-DNA_Rec/Restrict_Enz"/>
</dbReference>